<reference evidence="13" key="2">
    <citation type="submission" date="2022-08" db="UniProtKB">
        <authorList>
            <consortium name="EnsemblMetazoa"/>
        </authorList>
    </citation>
    <scope>IDENTIFICATION</scope>
    <source>
        <strain evidence="13">STECLA/ALBI9_A</strain>
    </source>
</reference>
<feature type="region of interest" description="Disordered" evidence="12">
    <location>
        <begin position="644"/>
        <end position="684"/>
    </location>
</feature>
<evidence type="ECO:0000256" key="5">
    <source>
        <dbReference type="ARBA" id="ARBA00023015"/>
    </source>
</evidence>
<keyword evidence="6" id="KW-0238">DNA-binding</keyword>
<dbReference type="OrthoDB" id="2127950at2759"/>
<evidence type="ECO:0000256" key="8">
    <source>
        <dbReference type="ARBA" id="ARBA00023242"/>
    </source>
</evidence>
<evidence type="ECO:0000256" key="10">
    <source>
        <dbReference type="ARBA" id="ARBA00033173"/>
    </source>
</evidence>
<feature type="region of interest" description="Disordered" evidence="12">
    <location>
        <begin position="29"/>
        <end position="59"/>
    </location>
</feature>
<dbReference type="PRINTS" id="PR00686">
    <property type="entry name" value="TIFACTORIID"/>
</dbReference>
<dbReference type="SUPFAM" id="SSF55945">
    <property type="entry name" value="TATA-box binding protein-like"/>
    <property type="match status" value="2"/>
</dbReference>
<feature type="compositionally biased region" description="Low complexity" evidence="12">
    <location>
        <begin position="38"/>
        <end position="57"/>
    </location>
</feature>
<proteinExistence type="inferred from homology"/>
<evidence type="ECO:0000256" key="2">
    <source>
        <dbReference type="ARBA" id="ARBA00004496"/>
    </source>
</evidence>
<evidence type="ECO:0000256" key="6">
    <source>
        <dbReference type="ARBA" id="ARBA00023125"/>
    </source>
</evidence>
<evidence type="ECO:0000256" key="3">
    <source>
        <dbReference type="ARBA" id="ARBA00005560"/>
    </source>
</evidence>
<dbReference type="GO" id="GO:0005634">
    <property type="term" value="C:nucleus"/>
    <property type="evidence" value="ECO:0007669"/>
    <property type="project" value="UniProtKB-SubCell"/>
</dbReference>
<dbReference type="FunFam" id="3.30.310.10:FF:000009">
    <property type="entry name" value="TatA box-binding protein-like protein 1"/>
    <property type="match status" value="1"/>
</dbReference>
<sequence length="684" mass="74881">MHCGNQSGMATLLQQKSYMKTVSNVVVNGTDSNGQAGTNTSSAVPSSGSSGITSTTGLQNGVTPGLTSIPLQTFLPATTTIKPVHQQTQQQQQQQHLLQHQSQPPALIAVSSSLPVSTTITAVASPTATIINAQQLHKIPALQQIFIQKNNQTVSVVGGSGAHTTGVILVPASMDTASGATTSFSGARVIGGRSILRAVPAGTTAISLAGAQQIQQLDGSFRHIINNASNITVAPATMTSSSNTHQTSVTLTKVATHSSRPNEVVLAVNGVHQMQQQHQQQRQQPLQQQLRQLPQLHQIRQQSQQTQLQQQPQQLQQQLQQQQQQQLQQQQQQQQQSADIFESDNSAPLVSAPVSNTNHQTPSSAEEVLPTEETVSLVEEQETKEPTAEPEGDQEAEPEIDIVINNVVCSFSVRCHLNLRDIATKGYNVEFRRENGMMTMKLRRPYTTASIWSSGKITCTGATSEDQAKVAARRYTRCLQNLGYNVRLRNFRIVNVLGTCSMPWGIMIVNFSERYRKEASYEPELHPGVTYKLMKPKATLKIFSTGSITVTAASVSFVQQAIEHIYPLVYEFRKKRTPQEKQELLKQPAFDPHDTDNLIEEDIGGAEGDIEMMETVEMDDGMEDGNGTMDDGYAHSKFQQSAKAIRKSAVPQRIRRHRPPGHEMIFGDPAMTDDDDDDANVSDI</sequence>
<dbReference type="FunFam" id="3.30.310.10:FF:000005">
    <property type="entry name" value="TATA box-binding protein-like 1"/>
    <property type="match status" value="1"/>
</dbReference>
<dbReference type="EnsemblMetazoa" id="AALB016216-RA">
    <property type="protein sequence ID" value="AALB016216-PA"/>
    <property type="gene ID" value="AALB016216"/>
</dbReference>
<evidence type="ECO:0000256" key="11">
    <source>
        <dbReference type="SAM" id="Coils"/>
    </source>
</evidence>
<name>A0A8W7K7S8_ANOAL</name>
<keyword evidence="14" id="KW-1185">Reference proteome</keyword>
<reference evidence="13 14" key="1">
    <citation type="journal article" date="2017" name="G3 (Bethesda)">
        <title>The Physical Genome Mapping of Anopheles albimanus Corrected Scaffold Misassemblies and Identified Interarm Rearrangements in Genus Anopheles.</title>
        <authorList>
            <person name="Artemov G.N."/>
            <person name="Peery A.N."/>
            <person name="Jiang X."/>
            <person name="Tu Z."/>
            <person name="Stegniy V.N."/>
            <person name="Sharakhova M.V."/>
            <person name="Sharakhov I.V."/>
        </authorList>
    </citation>
    <scope>NUCLEOTIDE SEQUENCE [LARGE SCALE GENOMIC DNA]</scope>
    <source>
        <strain evidence="13 14">ALBI9_A</strain>
    </source>
</reference>
<feature type="compositionally biased region" description="Acidic residues" evidence="12">
    <location>
        <begin position="388"/>
        <end position="398"/>
    </location>
</feature>
<keyword evidence="11" id="KW-0175">Coiled coil</keyword>
<dbReference type="CTD" id="31773"/>
<dbReference type="Proteomes" id="UP000069272">
    <property type="component" value="Chromosome 2L"/>
</dbReference>
<evidence type="ECO:0000256" key="4">
    <source>
        <dbReference type="ARBA" id="ARBA00022490"/>
    </source>
</evidence>
<dbReference type="Gene3D" id="3.30.310.10">
    <property type="entry name" value="TATA-Binding Protein"/>
    <property type="match status" value="2"/>
</dbReference>
<keyword evidence="5" id="KW-0805">Transcription regulation</keyword>
<dbReference type="PANTHER" id="PTHR10126">
    <property type="entry name" value="TATA-BOX BINDING PROTEIN"/>
    <property type="match status" value="1"/>
</dbReference>
<dbReference type="InterPro" id="IPR000814">
    <property type="entry name" value="TBP"/>
</dbReference>
<accession>A0A8W7K7S8</accession>
<keyword evidence="8" id="KW-0539">Nucleus</keyword>
<feature type="region of interest" description="Disordered" evidence="12">
    <location>
        <begin position="347"/>
        <end position="398"/>
    </location>
</feature>
<keyword evidence="7" id="KW-0804">Transcription</keyword>
<evidence type="ECO:0000313" key="14">
    <source>
        <dbReference type="Proteomes" id="UP000069272"/>
    </source>
</evidence>
<dbReference type="GO" id="GO:0006352">
    <property type="term" value="P:DNA-templated transcription initiation"/>
    <property type="evidence" value="ECO:0007669"/>
    <property type="project" value="InterPro"/>
</dbReference>
<dbReference type="CDD" id="cd04517">
    <property type="entry name" value="TLF"/>
    <property type="match status" value="1"/>
</dbReference>
<dbReference type="AlphaFoldDB" id="A0A8W7K7S8"/>
<dbReference type="InterPro" id="IPR012295">
    <property type="entry name" value="TBP_dom_sf"/>
</dbReference>
<evidence type="ECO:0000256" key="1">
    <source>
        <dbReference type="ARBA" id="ARBA00004123"/>
    </source>
</evidence>
<keyword evidence="4" id="KW-0963">Cytoplasm</keyword>
<comment type="subcellular location">
    <subcellularLocation>
        <location evidence="2">Cytoplasm</location>
    </subcellularLocation>
    <subcellularLocation>
        <location evidence="1">Nucleus</location>
    </subcellularLocation>
</comment>
<dbReference type="RefSeq" id="XP_035783934.1">
    <property type="nucleotide sequence ID" value="XM_035928041.1"/>
</dbReference>
<dbReference type="InterPro" id="IPR015445">
    <property type="entry name" value="TBP-like"/>
</dbReference>
<feature type="compositionally biased region" description="Acidic residues" evidence="12">
    <location>
        <begin position="671"/>
        <end position="684"/>
    </location>
</feature>
<dbReference type="GO" id="GO:0003677">
    <property type="term" value="F:DNA binding"/>
    <property type="evidence" value="ECO:0007669"/>
    <property type="project" value="UniProtKB-KW"/>
</dbReference>
<dbReference type="Pfam" id="PF00352">
    <property type="entry name" value="TBP"/>
    <property type="match status" value="2"/>
</dbReference>
<feature type="compositionally biased region" description="Polar residues" evidence="12">
    <location>
        <begin position="347"/>
        <end position="364"/>
    </location>
</feature>
<evidence type="ECO:0000256" key="9">
    <source>
        <dbReference type="ARBA" id="ARBA00023474"/>
    </source>
</evidence>
<comment type="similarity">
    <text evidence="3">Belongs to the TBP family.</text>
</comment>
<protein>
    <recommendedName>
        <fullName evidence="9">TATA box-binding protein-like 1</fullName>
    </recommendedName>
    <alternativeName>
        <fullName evidence="10">TBP-like factor</fullName>
    </alternativeName>
</protein>
<evidence type="ECO:0000313" key="13">
    <source>
        <dbReference type="EnsemblMetazoa" id="AALB016216-PA"/>
    </source>
</evidence>
<dbReference type="KEGG" id="aali:118462055"/>
<dbReference type="GeneID" id="118462055"/>
<evidence type="ECO:0000256" key="7">
    <source>
        <dbReference type="ARBA" id="ARBA00023163"/>
    </source>
</evidence>
<organism evidence="13 14">
    <name type="scientific">Anopheles albimanus</name>
    <name type="common">New world malaria mosquito</name>
    <dbReference type="NCBI Taxonomy" id="7167"/>
    <lineage>
        <taxon>Eukaryota</taxon>
        <taxon>Metazoa</taxon>
        <taxon>Ecdysozoa</taxon>
        <taxon>Arthropoda</taxon>
        <taxon>Hexapoda</taxon>
        <taxon>Insecta</taxon>
        <taxon>Pterygota</taxon>
        <taxon>Neoptera</taxon>
        <taxon>Endopterygota</taxon>
        <taxon>Diptera</taxon>
        <taxon>Nematocera</taxon>
        <taxon>Culicoidea</taxon>
        <taxon>Culicidae</taxon>
        <taxon>Anophelinae</taxon>
        <taxon>Anopheles</taxon>
    </lineage>
</organism>
<feature type="coiled-coil region" evidence="11">
    <location>
        <begin position="305"/>
        <end position="336"/>
    </location>
</feature>
<evidence type="ECO:0000256" key="12">
    <source>
        <dbReference type="SAM" id="MobiDB-lite"/>
    </source>
</evidence>
<dbReference type="GO" id="GO:0005737">
    <property type="term" value="C:cytoplasm"/>
    <property type="evidence" value="ECO:0007669"/>
    <property type="project" value="UniProtKB-SubCell"/>
</dbReference>